<evidence type="ECO:0000256" key="4">
    <source>
        <dbReference type="ARBA" id="ARBA00013040"/>
    </source>
</evidence>
<comment type="similarity">
    <text evidence="2">Belongs to the histidine acid phosphatase family. MINPP1 subfamily.</text>
</comment>
<comment type="catalytic activity">
    <reaction evidence="12">
        <text>1D-myo-inositol 1,2,5,6-tetrakisphosphate + H2O = 1D-myo-inositol 1,2,6-trisphosphate + phosphate</text>
        <dbReference type="Rhea" id="RHEA:77119"/>
        <dbReference type="ChEBI" id="CHEBI:15377"/>
        <dbReference type="ChEBI" id="CHEBI:43474"/>
        <dbReference type="ChEBI" id="CHEBI:195535"/>
        <dbReference type="ChEBI" id="CHEBI:195537"/>
        <dbReference type="EC" id="3.1.3.62"/>
    </reaction>
    <physiologicalReaction direction="left-to-right" evidence="12">
        <dbReference type="Rhea" id="RHEA:77120"/>
    </physiologicalReaction>
</comment>
<keyword evidence="9" id="KW-0472">Membrane</keyword>
<evidence type="ECO:0000256" key="15">
    <source>
        <dbReference type="ARBA" id="ARBA00043832"/>
    </source>
</evidence>
<keyword evidence="19" id="KW-1185">Reference proteome</keyword>
<dbReference type="PIRSF" id="PIRSF000894">
    <property type="entry name" value="Acid_phosphatase"/>
    <property type="match status" value="1"/>
</dbReference>
<evidence type="ECO:0000256" key="6">
    <source>
        <dbReference type="ARBA" id="ARBA00022475"/>
    </source>
</evidence>
<gene>
    <name evidence="18" type="ORF">ACJMK2_010520</name>
</gene>
<feature type="chain" id="PRO_5044824286" description="Multiple inositol polyphosphate phosphatase 1" evidence="17">
    <location>
        <begin position="25"/>
        <end position="449"/>
    </location>
</feature>
<dbReference type="EC" id="3.1.3.80" evidence="3"/>
<evidence type="ECO:0000256" key="14">
    <source>
        <dbReference type="ARBA" id="ARBA00043691"/>
    </source>
</evidence>
<keyword evidence="7 17" id="KW-0732">Signal</keyword>
<name>A0ABD3VIQ9_SINWO</name>
<sequence>MGSNHCWFMLSLLLLACISARVDGVKRDILSTKTSYFWSHDVTSPITKDEYTTVNFNGRKCTAVHVNGIFRHGLRYPSAGDMQDMTSLQNKLAPNVRNAKYDFLKTWSNTYPTEKANFLHDMGKEELHIIGSRLGKRLFSLLDGNMDNIHFVSSSTQRTKASAQEFFSGLSLGVRDAPSTAITPQINNNLTRYFDMCKLYTDSVDTNITALKEYSQFLTGELFRNVILANAARLGLTNSSLSAADILMIYKTCAAELASYNRSDTWCSIQTDDEREILEYASDIEDYYLRGYGVPINTDMACPIAKDLANSIAQVIHNHSHHLNYSVAKFVFGHSDTVTHLANRLGLFRDQQPLLASNYDAMKNRKYIVSHTTPFSANIMLVLYNCHQGNGHPVENDYILRLLVNDKPEALNCGDSICSYVDTEFQNIVGCNFDDICHNHNVIPGVIVG</sequence>
<dbReference type="EMBL" id="JBJQND010000012">
    <property type="protein sequence ID" value="KAL3860395.1"/>
    <property type="molecule type" value="Genomic_DNA"/>
</dbReference>
<comment type="caution">
    <text evidence="18">The sequence shown here is derived from an EMBL/GenBank/DDBJ whole genome shotgun (WGS) entry which is preliminary data.</text>
</comment>
<feature type="disulfide bond" evidence="16">
    <location>
        <begin position="253"/>
        <end position="267"/>
    </location>
</feature>
<evidence type="ECO:0000256" key="13">
    <source>
        <dbReference type="ARBA" id="ARBA00043671"/>
    </source>
</evidence>
<proteinExistence type="inferred from homology"/>
<evidence type="ECO:0000256" key="3">
    <source>
        <dbReference type="ARBA" id="ARBA00012976"/>
    </source>
</evidence>
<organism evidence="18 19">
    <name type="scientific">Sinanodonta woodiana</name>
    <name type="common">Chinese pond mussel</name>
    <name type="synonym">Anodonta woodiana</name>
    <dbReference type="NCBI Taxonomy" id="1069815"/>
    <lineage>
        <taxon>Eukaryota</taxon>
        <taxon>Metazoa</taxon>
        <taxon>Spiralia</taxon>
        <taxon>Lophotrochozoa</taxon>
        <taxon>Mollusca</taxon>
        <taxon>Bivalvia</taxon>
        <taxon>Autobranchia</taxon>
        <taxon>Heteroconchia</taxon>
        <taxon>Palaeoheterodonta</taxon>
        <taxon>Unionida</taxon>
        <taxon>Unionoidea</taxon>
        <taxon>Unionidae</taxon>
        <taxon>Unioninae</taxon>
        <taxon>Sinanodonta</taxon>
    </lineage>
</organism>
<evidence type="ECO:0000256" key="1">
    <source>
        <dbReference type="ARBA" id="ARBA00004236"/>
    </source>
</evidence>
<evidence type="ECO:0000256" key="7">
    <source>
        <dbReference type="ARBA" id="ARBA00022729"/>
    </source>
</evidence>
<keyword evidence="10" id="KW-0325">Glycoprotein</keyword>
<evidence type="ECO:0000256" key="16">
    <source>
        <dbReference type="PIRSR" id="PIRSR000894-2"/>
    </source>
</evidence>
<keyword evidence="8" id="KW-0378">Hydrolase</keyword>
<evidence type="ECO:0000256" key="10">
    <source>
        <dbReference type="ARBA" id="ARBA00023180"/>
    </source>
</evidence>
<evidence type="ECO:0000313" key="18">
    <source>
        <dbReference type="EMBL" id="KAL3860395.1"/>
    </source>
</evidence>
<dbReference type="CDD" id="cd07061">
    <property type="entry name" value="HP_HAP_like"/>
    <property type="match status" value="1"/>
</dbReference>
<dbReference type="InterPro" id="IPR000560">
    <property type="entry name" value="His_Pase_clade-2"/>
</dbReference>
<dbReference type="GO" id="GO:0005886">
    <property type="term" value="C:plasma membrane"/>
    <property type="evidence" value="ECO:0007669"/>
    <property type="project" value="UniProtKB-SubCell"/>
</dbReference>
<evidence type="ECO:0000256" key="12">
    <source>
        <dbReference type="ARBA" id="ARBA00043668"/>
    </source>
</evidence>
<dbReference type="InterPro" id="IPR029033">
    <property type="entry name" value="His_PPase_superfam"/>
</dbReference>
<dbReference type="Proteomes" id="UP001634394">
    <property type="component" value="Unassembled WGS sequence"/>
</dbReference>
<reference evidence="18 19" key="1">
    <citation type="submission" date="2024-11" db="EMBL/GenBank/DDBJ databases">
        <title>Chromosome-level genome assembly of the freshwater bivalve Anodonta woodiana.</title>
        <authorList>
            <person name="Chen X."/>
        </authorList>
    </citation>
    <scope>NUCLEOTIDE SEQUENCE [LARGE SCALE GENOMIC DNA]</scope>
    <source>
        <strain evidence="18">MN2024</strain>
        <tissue evidence="18">Gills</tissue>
    </source>
</reference>
<evidence type="ECO:0000256" key="5">
    <source>
        <dbReference type="ARBA" id="ARBA00018097"/>
    </source>
</evidence>
<keyword evidence="16" id="KW-1015">Disulfide bond</keyword>
<accession>A0ABD3VIQ9</accession>
<feature type="signal peptide" evidence="17">
    <location>
        <begin position="1"/>
        <end position="24"/>
    </location>
</feature>
<evidence type="ECO:0000256" key="11">
    <source>
        <dbReference type="ARBA" id="ARBA00031642"/>
    </source>
</evidence>
<dbReference type="SUPFAM" id="SSF53254">
    <property type="entry name" value="Phosphoglycerate mutase-like"/>
    <property type="match status" value="1"/>
</dbReference>
<feature type="disulfide bond" evidence="16">
    <location>
        <begin position="61"/>
        <end position="386"/>
    </location>
</feature>
<dbReference type="EC" id="3.1.3.62" evidence="4"/>
<dbReference type="PANTHER" id="PTHR20963:SF8">
    <property type="entry name" value="MULTIPLE INOSITOL POLYPHOSPHATE PHOSPHATASE 1"/>
    <property type="match status" value="1"/>
</dbReference>
<dbReference type="Pfam" id="PF00328">
    <property type="entry name" value="His_Phos_2"/>
    <property type="match status" value="1"/>
</dbReference>
<dbReference type="GO" id="GO:0034417">
    <property type="term" value="F:bisphosphoglycerate 3-phosphatase activity"/>
    <property type="evidence" value="ECO:0007669"/>
    <property type="project" value="UniProtKB-EC"/>
</dbReference>
<evidence type="ECO:0000256" key="17">
    <source>
        <dbReference type="SAM" id="SignalP"/>
    </source>
</evidence>
<dbReference type="InterPro" id="IPR016274">
    <property type="entry name" value="Histidine_acid_Pase_euk"/>
</dbReference>
<protein>
    <recommendedName>
        <fullName evidence="5">Multiple inositol polyphosphate phosphatase 1</fullName>
        <ecNumber evidence="4">3.1.3.62</ecNumber>
        <ecNumber evidence="3">3.1.3.80</ecNumber>
    </recommendedName>
    <alternativeName>
        <fullName evidence="11">2,3-bisphosphoglycerate 3-phosphatase</fullName>
    </alternativeName>
</protein>
<comment type="subcellular location">
    <subcellularLocation>
        <location evidence="1">Cell membrane</location>
    </subcellularLocation>
</comment>
<evidence type="ECO:0000256" key="8">
    <source>
        <dbReference type="ARBA" id="ARBA00022801"/>
    </source>
</evidence>
<dbReference type="Gene3D" id="3.40.50.1240">
    <property type="entry name" value="Phosphoglycerate mutase-like"/>
    <property type="match status" value="1"/>
</dbReference>
<comment type="catalytic activity">
    <reaction evidence="13">
        <text>1D-myo-inositol 1,2,4,5,6-pentakisphosphate + H2O = 1D-myo-inositol 1,2,5,6-tetrakisphosphate + phosphate</text>
        <dbReference type="Rhea" id="RHEA:77115"/>
        <dbReference type="ChEBI" id="CHEBI:15377"/>
        <dbReference type="ChEBI" id="CHEBI:43474"/>
        <dbReference type="ChEBI" id="CHEBI:57798"/>
        <dbReference type="ChEBI" id="CHEBI:195535"/>
        <dbReference type="EC" id="3.1.3.62"/>
    </reaction>
    <physiologicalReaction direction="left-to-right" evidence="13">
        <dbReference type="Rhea" id="RHEA:77116"/>
    </physiologicalReaction>
</comment>
<dbReference type="PANTHER" id="PTHR20963">
    <property type="entry name" value="MULTIPLE INOSITOL POLYPHOSPHATE PHOSPHATASE-RELATED"/>
    <property type="match status" value="1"/>
</dbReference>
<dbReference type="AlphaFoldDB" id="A0ABD3VIQ9"/>
<evidence type="ECO:0000256" key="2">
    <source>
        <dbReference type="ARBA" id="ARBA00008422"/>
    </source>
</evidence>
<keyword evidence="6" id="KW-1003">Cell membrane</keyword>
<evidence type="ECO:0000313" key="19">
    <source>
        <dbReference type="Proteomes" id="UP001634394"/>
    </source>
</evidence>
<comment type="catalytic activity">
    <reaction evidence="14">
        <text>1D-myo-inositol hexakisphosphate + H2O = 1D-myo-inositol 1,2,4,5,6-pentakisphosphate + phosphate</text>
        <dbReference type="Rhea" id="RHEA:16989"/>
        <dbReference type="ChEBI" id="CHEBI:15377"/>
        <dbReference type="ChEBI" id="CHEBI:43474"/>
        <dbReference type="ChEBI" id="CHEBI:57798"/>
        <dbReference type="ChEBI" id="CHEBI:58130"/>
        <dbReference type="EC" id="3.1.3.62"/>
    </reaction>
    <physiologicalReaction direction="left-to-right" evidence="14">
        <dbReference type="Rhea" id="RHEA:16990"/>
    </physiologicalReaction>
</comment>
<evidence type="ECO:0000256" key="9">
    <source>
        <dbReference type="ARBA" id="ARBA00023136"/>
    </source>
</evidence>
<comment type="catalytic activity">
    <reaction evidence="15">
        <text>(2R)-2,3-bisphosphoglycerate + H2O = (2R)-2-phosphoglycerate + phosphate</text>
        <dbReference type="Rhea" id="RHEA:27381"/>
        <dbReference type="ChEBI" id="CHEBI:15377"/>
        <dbReference type="ChEBI" id="CHEBI:43474"/>
        <dbReference type="ChEBI" id="CHEBI:58248"/>
        <dbReference type="ChEBI" id="CHEBI:58289"/>
        <dbReference type="EC" id="3.1.3.80"/>
    </reaction>
    <physiologicalReaction direction="left-to-right" evidence="15">
        <dbReference type="Rhea" id="RHEA:27382"/>
    </physiologicalReaction>
</comment>